<accession>A0ABM0JSY8</accession>
<evidence type="ECO:0000313" key="5">
    <source>
        <dbReference type="RefSeq" id="XP_005100785.1"/>
    </source>
</evidence>
<feature type="transmembrane region" description="Helical" evidence="2">
    <location>
        <begin position="68"/>
        <end position="91"/>
    </location>
</feature>
<name>A0ABM0JSY8_APLCA</name>
<evidence type="ECO:0000313" key="4">
    <source>
        <dbReference type="Proteomes" id="UP000694888"/>
    </source>
</evidence>
<dbReference type="SUPFAM" id="SSF53474">
    <property type="entry name" value="alpha/beta-Hydrolases"/>
    <property type="match status" value="1"/>
</dbReference>
<gene>
    <name evidence="5" type="primary">LOC101856580</name>
</gene>
<reference evidence="5" key="1">
    <citation type="submission" date="2025-08" db="UniProtKB">
        <authorList>
            <consortium name="RefSeq"/>
        </authorList>
    </citation>
    <scope>IDENTIFICATION</scope>
</reference>
<evidence type="ECO:0000256" key="1">
    <source>
        <dbReference type="SAM" id="MobiDB-lite"/>
    </source>
</evidence>
<dbReference type="PANTHER" id="PTHR12277">
    <property type="entry name" value="ALPHA/BETA HYDROLASE DOMAIN-CONTAINING PROTEIN"/>
    <property type="match status" value="1"/>
</dbReference>
<proteinExistence type="predicted"/>
<feature type="region of interest" description="Disordered" evidence="1">
    <location>
        <begin position="1"/>
        <end position="23"/>
    </location>
</feature>
<feature type="domain" description="Serine aminopeptidase S33" evidence="3">
    <location>
        <begin position="148"/>
        <end position="260"/>
    </location>
</feature>
<keyword evidence="2" id="KW-0472">Membrane</keyword>
<dbReference type="Proteomes" id="UP000694888">
    <property type="component" value="Unplaced"/>
</dbReference>
<dbReference type="Pfam" id="PF12146">
    <property type="entry name" value="Hydrolase_4"/>
    <property type="match status" value="1"/>
</dbReference>
<keyword evidence="2" id="KW-1133">Transmembrane helix</keyword>
<sequence>MVVFTSRKSPNEDTDPLVSDRSSASTMSKSRNICRKIAASVEILLRLLVMIISRFWKMCTTGLLIVTLLFWTEGGSYAFCFFILGVIGLMYHAQDMLLYHPESPSDSRIMVVTPDAFQMPFENLFIRSRDGTLINVVLIKQIHRASCTIVFFHGNAGNIGHRLQNALGLYSVLNANVLMVEYRGYGKSEGSPSESGLYQDAEAAMDFLLKRPDLEGTPIIAFGRSLGGAVAVNIAASSFYGSKLSGLVLENTFTSLYEMSFKILRLTCIKYIPHWCYKNKFPSHQRIDKISSPILFLSGCMDELVPAKMMKELYNKSKCSLRRLETFTNGTHNDTWMSPGYYEAWMRFIPDALRVQPDLRHDQDSSSSKEHRMESVMSI</sequence>
<dbReference type="RefSeq" id="XP_005100785.1">
    <property type="nucleotide sequence ID" value="XM_005100728.3"/>
</dbReference>
<organism evidence="4 5">
    <name type="scientific">Aplysia californica</name>
    <name type="common">California sea hare</name>
    <dbReference type="NCBI Taxonomy" id="6500"/>
    <lineage>
        <taxon>Eukaryota</taxon>
        <taxon>Metazoa</taxon>
        <taxon>Spiralia</taxon>
        <taxon>Lophotrochozoa</taxon>
        <taxon>Mollusca</taxon>
        <taxon>Gastropoda</taxon>
        <taxon>Heterobranchia</taxon>
        <taxon>Euthyneura</taxon>
        <taxon>Tectipleura</taxon>
        <taxon>Aplysiida</taxon>
        <taxon>Aplysioidea</taxon>
        <taxon>Aplysiidae</taxon>
        <taxon>Aplysia</taxon>
    </lineage>
</organism>
<protein>
    <submittedName>
        <fullName evidence="5">Protein ABHD13</fullName>
    </submittedName>
</protein>
<dbReference type="Gene3D" id="3.40.50.1820">
    <property type="entry name" value="alpha/beta hydrolase"/>
    <property type="match status" value="1"/>
</dbReference>
<dbReference type="PANTHER" id="PTHR12277:SF81">
    <property type="entry name" value="PROTEIN ABHD13"/>
    <property type="match status" value="1"/>
</dbReference>
<evidence type="ECO:0000256" key="2">
    <source>
        <dbReference type="SAM" id="Phobius"/>
    </source>
</evidence>
<keyword evidence="2" id="KW-0812">Transmembrane</keyword>
<dbReference type="GeneID" id="101856580"/>
<feature type="region of interest" description="Disordered" evidence="1">
    <location>
        <begin position="359"/>
        <end position="379"/>
    </location>
</feature>
<dbReference type="InterPro" id="IPR022742">
    <property type="entry name" value="Hydrolase_4"/>
</dbReference>
<keyword evidence="4" id="KW-1185">Reference proteome</keyword>
<evidence type="ECO:0000259" key="3">
    <source>
        <dbReference type="Pfam" id="PF12146"/>
    </source>
</evidence>
<dbReference type="InterPro" id="IPR029058">
    <property type="entry name" value="AB_hydrolase_fold"/>
</dbReference>